<reference evidence="8" key="1">
    <citation type="submission" date="2016-11" db="UniProtKB">
        <authorList>
            <consortium name="WormBaseParasite"/>
        </authorList>
    </citation>
    <scope>IDENTIFICATION</scope>
</reference>
<evidence type="ECO:0000259" key="6">
    <source>
        <dbReference type="SMART" id="SM00739"/>
    </source>
</evidence>
<evidence type="ECO:0000256" key="5">
    <source>
        <dbReference type="ARBA" id="ARBA00035357"/>
    </source>
</evidence>
<keyword evidence="2" id="KW-0689">Ribosomal protein</keyword>
<dbReference type="InterPro" id="IPR005824">
    <property type="entry name" value="KOW"/>
</dbReference>
<dbReference type="InterPro" id="IPR014722">
    <property type="entry name" value="Rib_uL2_dom2"/>
</dbReference>
<dbReference type="InterPro" id="IPR008991">
    <property type="entry name" value="Translation_prot_SH3-like_sf"/>
</dbReference>
<proteinExistence type="inferred from homology"/>
<dbReference type="GO" id="GO:0005840">
    <property type="term" value="C:ribosome"/>
    <property type="evidence" value="ECO:0007669"/>
    <property type="project" value="UniProtKB-KW"/>
</dbReference>
<protein>
    <recommendedName>
        <fullName evidence="4">Large ribosomal subunit protein uL24m</fullName>
    </recommendedName>
    <alternativeName>
        <fullName evidence="5">39S ribosomal protein L24, mitochondrial</fullName>
    </alternativeName>
</protein>
<dbReference type="GO" id="GO:0003735">
    <property type="term" value="F:structural constituent of ribosome"/>
    <property type="evidence" value="ECO:0007669"/>
    <property type="project" value="InterPro"/>
</dbReference>
<dbReference type="CDD" id="cd06089">
    <property type="entry name" value="KOW_RPL26"/>
    <property type="match status" value="1"/>
</dbReference>
<feature type="domain" description="KOW" evidence="6">
    <location>
        <begin position="103"/>
        <end position="130"/>
    </location>
</feature>
<dbReference type="AlphaFoldDB" id="A0A1I7YYV1"/>
<dbReference type="GO" id="GO:1990904">
    <property type="term" value="C:ribonucleoprotein complex"/>
    <property type="evidence" value="ECO:0007669"/>
    <property type="project" value="UniProtKB-KW"/>
</dbReference>
<evidence type="ECO:0000256" key="2">
    <source>
        <dbReference type="ARBA" id="ARBA00022980"/>
    </source>
</evidence>
<dbReference type="PANTHER" id="PTHR12903">
    <property type="entry name" value="MITOCHONDRIAL RIBOSOMAL PROTEIN L24"/>
    <property type="match status" value="1"/>
</dbReference>
<dbReference type="InterPro" id="IPR041988">
    <property type="entry name" value="Ribosomal_uL24_KOW"/>
</dbReference>
<organism evidence="7 8">
    <name type="scientific">Steinernema glaseri</name>
    <dbReference type="NCBI Taxonomy" id="37863"/>
    <lineage>
        <taxon>Eukaryota</taxon>
        <taxon>Metazoa</taxon>
        <taxon>Ecdysozoa</taxon>
        <taxon>Nematoda</taxon>
        <taxon>Chromadorea</taxon>
        <taxon>Rhabditida</taxon>
        <taxon>Tylenchina</taxon>
        <taxon>Panagrolaimomorpha</taxon>
        <taxon>Strongyloidoidea</taxon>
        <taxon>Steinernematidae</taxon>
        <taxon>Steinernema</taxon>
    </lineage>
</organism>
<sequence>MCRLPRRVYADYDYARHFPKEYVEKMKRTVPRKVYDNRFGAPAITRWVVHPDDYEPGVRRPWEQQELTANTKKSDKYHGKKIKQEYYELAEPKTKQIPAEEWTFFPGDLVQVMVGKNKGSQGTISHVIRESNAVYVDGLHTILESEIEDAKKLGLKDMKRFKEQPLFVDKDQVRLVDPNDNAPCSAKWVLNDAKTEYVRISDRTGYEIPVPEQAKVTYDYVTADKYIEAEFKDTPSAKVLERTYVPKLMTFEDEIMKTMGIEEERSPKPTYWY</sequence>
<dbReference type="SUPFAM" id="SSF50104">
    <property type="entry name" value="Translation proteins SH3-like domain"/>
    <property type="match status" value="1"/>
</dbReference>
<accession>A0A1I7YYV1</accession>
<dbReference type="InterPro" id="IPR003256">
    <property type="entry name" value="Ribosomal_uL24"/>
</dbReference>
<evidence type="ECO:0000313" key="8">
    <source>
        <dbReference type="WBParaSite" id="L893_g20904.t1"/>
    </source>
</evidence>
<evidence type="ECO:0000256" key="4">
    <source>
        <dbReference type="ARBA" id="ARBA00035283"/>
    </source>
</evidence>
<keyword evidence="3" id="KW-0687">Ribonucleoprotein</keyword>
<dbReference type="Gene3D" id="2.30.30.30">
    <property type="match status" value="1"/>
</dbReference>
<keyword evidence="7" id="KW-1185">Reference proteome</keyword>
<dbReference type="GO" id="GO:0006412">
    <property type="term" value="P:translation"/>
    <property type="evidence" value="ECO:0007669"/>
    <property type="project" value="InterPro"/>
</dbReference>
<dbReference type="SMART" id="SM00739">
    <property type="entry name" value="KOW"/>
    <property type="match status" value="1"/>
</dbReference>
<dbReference type="WBParaSite" id="L893_g20904.t1">
    <property type="protein sequence ID" value="L893_g20904.t1"/>
    <property type="gene ID" value="L893_g20904"/>
</dbReference>
<dbReference type="InterPro" id="IPR005825">
    <property type="entry name" value="Ribosomal_uL24_CS"/>
</dbReference>
<evidence type="ECO:0000313" key="7">
    <source>
        <dbReference type="Proteomes" id="UP000095287"/>
    </source>
</evidence>
<name>A0A1I7YYV1_9BILA</name>
<evidence type="ECO:0000256" key="3">
    <source>
        <dbReference type="ARBA" id="ARBA00023274"/>
    </source>
</evidence>
<evidence type="ECO:0000256" key="1">
    <source>
        <dbReference type="ARBA" id="ARBA00010618"/>
    </source>
</evidence>
<dbReference type="Proteomes" id="UP000095287">
    <property type="component" value="Unplaced"/>
</dbReference>
<dbReference type="Pfam" id="PF00467">
    <property type="entry name" value="KOW"/>
    <property type="match status" value="1"/>
</dbReference>
<dbReference type="GO" id="GO:0003723">
    <property type="term" value="F:RNA binding"/>
    <property type="evidence" value="ECO:0007669"/>
    <property type="project" value="InterPro"/>
</dbReference>
<comment type="similarity">
    <text evidence="1">Belongs to the universal ribosomal protein uL24 family.</text>
</comment>
<dbReference type="PROSITE" id="PS01108">
    <property type="entry name" value="RIBOSOMAL_L24"/>
    <property type="match status" value="1"/>
</dbReference>